<protein>
    <recommendedName>
        <fullName evidence="6">Glutathione S-transferase</fullName>
    </recommendedName>
</protein>
<organism evidence="3 5">
    <name type="scientific">Didymodactylos carnosus</name>
    <dbReference type="NCBI Taxonomy" id="1234261"/>
    <lineage>
        <taxon>Eukaryota</taxon>
        <taxon>Metazoa</taxon>
        <taxon>Spiralia</taxon>
        <taxon>Gnathifera</taxon>
        <taxon>Rotifera</taxon>
        <taxon>Eurotatoria</taxon>
        <taxon>Bdelloidea</taxon>
        <taxon>Philodinida</taxon>
        <taxon>Philodinidae</taxon>
        <taxon>Didymodactylos</taxon>
    </lineage>
</organism>
<name>A0A8S2FWT9_9BILA</name>
<evidence type="ECO:0000259" key="2">
    <source>
        <dbReference type="PROSITE" id="PS50405"/>
    </source>
</evidence>
<dbReference type="AlphaFoldDB" id="A0A8S2FWT9"/>
<accession>A0A8S2FWT9</accession>
<feature type="non-terminal residue" evidence="3">
    <location>
        <position position="225"/>
    </location>
</feature>
<evidence type="ECO:0000259" key="1">
    <source>
        <dbReference type="PROSITE" id="PS50404"/>
    </source>
</evidence>
<evidence type="ECO:0008006" key="6">
    <source>
        <dbReference type="Google" id="ProtNLM"/>
    </source>
</evidence>
<sequence>LVAHYQIMSSASTSSSSKYKLIYFDARGRGETCRLLFKAAGQEFEDYRYPFTVGDDGKFIKPEWDADKHKYLYEKIPVLEVDGVTISQSKAIERFLAKRFGMVGDNDLEAAQIDAAGEQLIDLKQAYMKAKEQKDKDNGEQLKTFFQDTLTKSFQAFNKQAEKNTSNRGYFIGKKLSIFDIQLFSFIHFFDDQESVQKALEPCEALKEIINNVENNKNIKKWIEE</sequence>
<dbReference type="InterPro" id="IPR036282">
    <property type="entry name" value="Glutathione-S-Trfase_C_sf"/>
</dbReference>
<dbReference type="GO" id="GO:0006749">
    <property type="term" value="P:glutathione metabolic process"/>
    <property type="evidence" value="ECO:0007669"/>
    <property type="project" value="TreeGrafter"/>
</dbReference>
<dbReference type="InterPro" id="IPR040079">
    <property type="entry name" value="Glutathione_S-Trfase"/>
</dbReference>
<dbReference type="Proteomes" id="UP000677228">
    <property type="component" value="Unassembled WGS sequence"/>
</dbReference>
<dbReference type="Gene3D" id="1.20.1050.10">
    <property type="match status" value="1"/>
</dbReference>
<evidence type="ECO:0000313" key="4">
    <source>
        <dbReference type="EMBL" id="CAF4374896.1"/>
    </source>
</evidence>
<dbReference type="CDD" id="cd03039">
    <property type="entry name" value="GST_N_Sigma_like"/>
    <property type="match status" value="1"/>
</dbReference>
<dbReference type="GO" id="GO:0004364">
    <property type="term" value="F:glutathione transferase activity"/>
    <property type="evidence" value="ECO:0007669"/>
    <property type="project" value="TreeGrafter"/>
</dbReference>
<dbReference type="InterPro" id="IPR004046">
    <property type="entry name" value="GST_C"/>
</dbReference>
<dbReference type="InterPro" id="IPR010987">
    <property type="entry name" value="Glutathione-S-Trfase_C-like"/>
</dbReference>
<gene>
    <name evidence="3" type="ORF">OVA965_LOCUS40748</name>
    <name evidence="4" type="ORF">TMI583_LOCUS42241</name>
</gene>
<evidence type="ECO:0000313" key="3">
    <source>
        <dbReference type="EMBL" id="CAF1577241.1"/>
    </source>
</evidence>
<dbReference type="InterPro" id="IPR050213">
    <property type="entry name" value="GST_superfamily"/>
</dbReference>
<feature type="domain" description="GST C-terminal" evidence="2">
    <location>
        <begin position="106"/>
        <end position="225"/>
    </location>
</feature>
<dbReference type="PANTHER" id="PTHR11571">
    <property type="entry name" value="GLUTATHIONE S-TRANSFERASE"/>
    <property type="match status" value="1"/>
</dbReference>
<dbReference type="SUPFAM" id="SSF47616">
    <property type="entry name" value="GST C-terminal domain-like"/>
    <property type="match status" value="1"/>
</dbReference>
<feature type="domain" description="GST N-terminal" evidence="1">
    <location>
        <begin position="17"/>
        <end position="104"/>
    </location>
</feature>
<dbReference type="Proteomes" id="UP000682733">
    <property type="component" value="Unassembled WGS sequence"/>
</dbReference>
<dbReference type="EMBL" id="CAJNOK010045042">
    <property type="protein sequence ID" value="CAF1577241.1"/>
    <property type="molecule type" value="Genomic_DNA"/>
</dbReference>
<dbReference type="PROSITE" id="PS50404">
    <property type="entry name" value="GST_NTER"/>
    <property type="match status" value="1"/>
</dbReference>
<dbReference type="EMBL" id="CAJOBA010068010">
    <property type="protein sequence ID" value="CAF4374896.1"/>
    <property type="molecule type" value="Genomic_DNA"/>
</dbReference>
<dbReference type="PROSITE" id="PS50405">
    <property type="entry name" value="GST_CTER"/>
    <property type="match status" value="1"/>
</dbReference>
<evidence type="ECO:0000313" key="5">
    <source>
        <dbReference type="Proteomes" id="UP000677228"/>
    </source>
</evidence>
<reference evidence="3" key="1">
    <citation type="submission" date="2021-02" db="EMBL/GenBank/DDBJ databases">
        <authorList>
            <person name="Nowell W R."/>
        </authorList>
    </citation>
    <scope>NUCLEOTIDE SEQUENCE</scope>
</reference>
<dbReference type="Pfam" id="PF02798">
    <property type="entry name" value="GST_N"/>
    <property type="match status" value="1"/>
</dbReference>
<dbReference type="InterPro" id="IPR004045">
    <property type="entry name" value="Glutathione_S-Trfase_N"/>
</dbReference>
<dbReference type="SFLD" id="SFLDG01205">
    <property type="entry name" value="AMPS.1"/>
    <property type="match status" value="1"/>
</dbReference>
<dbReference type="SFLD" id="SFLDG00363">
    <property type="entry name" value="AMPS_(cytGST):_Alpha-__Mu-__Pi"/>
    <property type="match status" value="1"/>
</dbReference>
<feature type="non-terminal residue" evidence="3">
    <location>
        <position position="1"/>
    </location>
</feature>
<dbReference type="InterPro" id="IPR036249">
    <property type="entry name" value="Thioredoxin-like_sf"/>
</dbReference>
<dbReference type="SFLD" id="SFLDS00019">
    <property type="entry name" value="Glutathione_Transferase_(cytos"/>
    <property type="match status" value="1"/>
</dbReference>
<dbReference type="SUPFAM" id="SSF52833">
    <property type="entry name" value="Thioredoxin-like"/>
    <property type="match status" value="1"/>
</dbReference>
<proteinExistence type="predicted"/>
<dbReference type="PANTHER" id="PTHR11571:SF150">
    <property type="entry name" value="GLUTATHIONE S-TRANSFERASE"/>
    <property type="match status" value="1"/>
</dbReference>
<comment type="caution">
    <text evidence="3">The sequence shown here is derived from an EMBL/GenBank/DDBJ whole genome shotgun (WGS) entry which is preliminary data.</text>
</comment>
<dbReference type="Gene3D" id="3.40.30.10">
    <property type="entry name" value="Glutaredoxin"/>
    <property type="match status" value="1"/>
</dbReference>
<dbReference type="Pfam" id="PF14497">
    <property type="entry name" value="GST_C_3"/>
    <property type="match status" value="1"/>
</dbReference>